<accession>A0A562X7G5</accession>
<dbReference type="AlphaFoldDB" id="A0A562X7G5"/>
<evidence type="ECO:0000313" key="2">
    <source>
        <dbReference type="Proteomes" id="UP000321812"/>
    </source>
</evidence>
<dbReference type="Proteomes" id="UP000321812">
    <property type="component" value="Unassembled WGS sequence"/>
</dbReference>
<reference evidence="1 2" key="1">
    <citation type="submission" date="2019-07" db="EMBL/GenBank/DDBJ databases">
        <title>Rapid identification of Enteric Bacteria from Whole Genome Sequences (WGS) using Average Nucleotide Identity (ANI).</title>
        <authorList>
            <person name="Lane C."/>
        </authorList>
    </citation>
    <scope>NUCLEOTIDE SEQUENCE [LARGE SCALE GENOMIC DNA]</scope>
    <source>
        <strain evidence="1 2">D2411</strain>
    </source>
</reference>
<comment type="caution">
    <text evidence="1">The sequence shown here is derived from an EMBL/GenBank/DDBJ whole genome shotgun (WGS) entry which is preliminary data.</text>
</comment>
<proteinExistence type="predicted"/>
<protein>
    <submittedName>
        <fullName evidence="1">Uncharacterized protein</fullName>
    </submittedName>
</protein>
<name>A0A562X7G5_CAMHY</name>
<evidence type="ECO:0000313" key="1">
    <source>
        <dbReference type="EMBL" id="TWO18021.1"/>
    </source>
</evidence>
<dbReference type="EMBL" id="VOAP01000029">
    <property type="protein sequence ID" value="TWO18021.1"/>
    <property type="molecule type" value="Genomic_DNA"/>
</dbReference>
<organism evidence="1 2">
    <name type="scientific">Campylobacter hyointestinalis</name>
    <dbReference type="NCBI Taxonomy" id="198"/>
    <lineage>
        <taxon>Bacteria</taxon>
        <taxon>Pseudomonadati</taxon>
        <taxon>Campylobacterota</taxon>
        <taxon>Epsilonproteobacteria</taxon>
        <taxon>Campylobacterales</taxon>
        <taxon>Campylobacteraceae</taxon>
        <taxon>Campylobacter</taxon>
    </lineage>
</organism>
<sequence length="73" mass="8458">MHYDEFKPSDLNLILIAQNAKKFGIDFMSNPRTLELLFSKKQTKIAQPNLEALSHIFEVLDRIKQNSQLSNKP</sequence>
<dbReference type="RefSeq" id="WP_147497626.1">
    <property type="nucleotide sequence ID" value="NZ_CBCWQW010000007.1"/>
</dbReference>
<gene>
    <name evidence="1" type="ORF">YZ82_08420</name>
</gene>